<dbReference type="GO" id="GO:0003677">
    <property type="term" value="F:DNA binding"/>
    <property type="evidence" value="ECO:0007669"/>
    <property type="project" value="UniProtKB-KW"/>
</dbReference>
<evidence type="ECO:0000256" key="1">
    <source>
        <dbReference type="ARBA" id="ARBA00023125"/>
    </source>
</evidence>
<reference evidence="3 4" key="1">
    <citation type="submission" date="2022-12" db="EMBL/GenBank/DDBJ databases">
        <title>Assessment of beneficial effects and identification of host adaptation-associated genes of Ligilactobacillus salivarius isolated from Meles meles.</title>
        <authorList>
            <person name="Wang Y."/>
        </authorList>
    </citation>
    <scope>NUCLEOTIDE SEQUENCE [LARGE SCALE GENOMIC DNA]</scope>
    <source>
        <strain evidence="3 4">S35</strain>
        <plasmid evidence="3 4">unnamed2</plasmid>
    </source>
</reference>
<dbReference type="PANTHER" id="PTHR46558:SF4">
    <property type="entry name" value="DNA-BIDING PHAGE PROTEIN"/>
    <property type="match status" value="1"/>
</dbReference>
<dbReference type="AlphaFoldDB" id="A0ABD7YZT1"/>
<geneLocation type="plasmid" evidence="3 4">
    <name>unnamed2</name>
</geneLocation>
<dbReference type="EMBL" id="CP114511">
    <property type="protein sequence ID" value="WHS18889.1"/>
    <property type="molecule type" value="Genomic_DNA"/>
</dbReference>
<gene>
    <name evidence="3" type="ORF">O2U02_10790</name>
</gene>
<dbReference type="SMART" id="SM00530">
    <property type="entry name" value="HTH_XRE"/>
    <property type="match status" value="1"/>
</dbReference>
<evidence type="ECO:0000313" key="3">
    <source>
        <dbReference type="EMBL" id="WHS18889.1"/>
    </source>
</evidence>
<evidence type="ECO:0000259" key="2">
    <source>
        <dbReference type="PROSITE" id="PS50943"/>
    </source>
</evidence>
<dbReference type="PANTHER" id="PTHR46558">
    <property type="entry name" value="TRACRIPTIONAL REGULATORY PROTEIN-RELATED-RELATED"/>
    <property type="match status" value="1"/>
</dbReference>
<organism evidence="3 4">
    <name type="scientific">Ligilactobacillus salivarius</name>
    <dbReference type="NCBI Taxonomy" id="1624"/>
    <lineage>
        <taxon>Bacteria</taxon>
        <taxon>Bacillati</taxon>
        <taxon>Bacillota</taxon>
        <taxon>Bacilli</taxon>
        <taxon>Lactobacillales</taxon>
        <taxon>Lactobacillaceae</taxon>
        <taxon>Ligilactobacillus</taxon>
    </lineage>
</organism>
<protein>
    <submittedName>
        <fullName evidence="3">Helix-turn-helix transcriptional regulator</fullName>
    </submittedName>
</protein>
<dbReference type="RefSeq" id="WP_283475468.1">
    <property type="nucleotide sequence ID" value="NZ_CP114511.1"/>
</dbReference>
<proteinExistence type="predicted"/>
<dbReference type="CDD" id="cd00093">
    <property type="entry name" value="HTH_XRE"/>
    <property type="match status" value="1"/>
</dbReference>
<dbReference type="InterPro" id="IPR001387">
    <property type="entry name" value="Cro/C1-type_HTH"/>
</dbReference>
<name>A0ABD7YZT1_9LACO</name>
<feature type="domain" description="HTH cro/C1-type" evidence="2">
    <location>
        <begin position="6"/>
        <end position="60"/>
    </location>
</feature>
<dbReference type="PROSITE" id="PS50943">
    <property type="entry name" value="HTH_CROC1"/>
    <property type="match status" value="1"/>
</dbReference>
<dbReference type="Proteomes" id="UP001224533">
    <property type="component" value="Plasmid unnamed2"/>
</dbReference>
<dbReference type="Gene3D" id="1.10.260.40">
    <property type="entry name" value="lambda repressor-like DNA-binding domains"/>
    <property type="match status" value="1"/>
</dbReference>
<keyword evidence="1" id="KW-0238">DNA-binding</keyword>
<dbReference type="InterPro" id="IPR010982">
    <property type="entry name" value="Lambda_DNA-bd_dom_sf"/>
</dbReference>
<evidence type="ECO:0000313" key="4">
    <source>
        <dbReference type="Proteomes" id="UP001224533"/>
    </source>
</evidence>
<keyword evidence="3" id="KW-0614">Plasmid</keyword>
<dbReference type="Pfam" id="PF01381">
    <property type="entry name" value="HTH_3"/>
    <property type="match status" value="1"/>
</dbReference>
<accession>A0ABD7YZT1</accession>
<dbReference type="SUPFAM" id="SSF47413">
    <property type="entry name" value="lambda repressor-like DNA-binding domains"/>
    <property type="match status" value="1"/>
</dbReference>
<sequence length="65" mass="7676">MKRHKLKKERTIRKLTMKELFFELGVSETTIKKIENGDRNPSIELAGKIAVFFNTTVEELFPEFF</sequence>